<dbReference type="EMBL" id="WHPF01000007">
    <property type="protein sequence ID" value="NNV56149.1"/>
    <property type="molecule type" value="Genomic_DNA"/>
</dbReference>
<comment type="caution">
    <text evidence="16">The sequence shown here is derived from an EMBL/GenBank/DDBJ whole genome shotgun (WGS) entry which is preliminary data.</text>
</comment>
<comment type="catalytic activity">
    <reaction evidence="13 14 15">
        <text>protoporphyrinogen IX + 3 A = protoporphyrin IX + 3 AH2</text>
        <dbReference type="Rhea" id="RHEA:62000"/>
        <dbReference type="ChEBI" id="CHEBI:13193"/>
        <dbReference type="ChEBI" id="CHEBI:17499"/>
        <dbReference type="ChEBI" id="CHEBI:57306"/>
        <dbReference type="ChEBI" id="CHEBI:57307"/>
    </reaction>
</comment>
<keyword evidence="9 14" id="KW-1133">Transmembrane helix</keyword>
<feature type="binding site" description="axial binding residue" evidence="14">
    <location>
        <position position="9"/>
    </location>
    <ligand>
        <name>heme</name>
        <dbReference type="ChEBI" id="CHEBI:30413"/>
    </ligand>
    <ligandPart>
        <name>Fe</name>
        <dbReference type="ChEBI" id="CHEBI:18248"/>
    </ligandPart>
</feature>
<comment type="pathway">
    <text evidence="2 14 15">Porphyrin-containing compound metabolism; protoporphyrin-IX biosynthesis; protoporphyrin-IX from protoporphyrinogen-IX: step 1/1.</text>
</comment>
<dbReference type="RefSeq" id="WP_171608080.1">
    <property type="nucleotide sequence ID" value="NZ_WHPF01000007.1"/>
</dbReference>
<evidence type="ECO:0000256" key="4">
    <source>
        <dbReference type="ARBA" id="ARBA00017504"/>
    </source>
</evidence>
<reference evidence="16" key="1">
    <citation type="submission" date="2019-10" db="EMBL/GenBank/DDBJ databases">
        <title>Draft genome sequence of Panacibacter sp. KCS-6.</title>
        <authorList>
            <person name="Yim K.J."/>
        </authorList>
    </citation>
    <scope>NUCLEOTIDE SEQUENCE</scope>
    <source>
        <strain evidence="16">KCS-6</strain>
    </source>
</reference>
<feature type="transmembrane region" description="Helical" evidence="14">
    <location>
        <begin position="132"/>
        <end position="150"/>
    </location>
</feature>
<dbReference type="GO" id="GO:0046872">
    <property type="term" value="F:metal ion binding"/>
    <property type="evidence" value="ECO:0007669"/>
    <property type="project" value="UniProtKB-UniRule"/>
</dbReference>
<dbReference type="GO" id="GO:0006782">
    <property type="term" value="P:protoporphyrinogen IX biosynthetic process"/>
    <property type="evidence" value="ECO:0007669"/>
    <property type="project" value="UniProtKB-UniRule"/>
</dbReference>
<evidence type="ECO:0000256" key="12">
    <source>
        <dbReference type="ARBA" id="ARBA00023136"/>
    </source>
</evidence>
<keyword evidence="17" id="KW-1185">Reference proteome</keyword>
<evidence type="ECO:0000313" key="17">
    <source>
        <dbReference type="Proteomes" id="UP000598971"/>
    </source>
</evidence>
<evidence type="ECO:0000256" key="7">
    <source>
        <dbReference type="ARBA" id="ARBA00022692"/>
    </source>
</evidence>
<accession>A0A8J8JV12</accession>
<dbReference type="InterPro" id="IPR005265">
    <property type="entry name" value="HemJ-like"/>
</dbReference>
<feature type="transmembrane region" description="Helical" evidence="14">
    <location>
        <begin position="156"/>
        <end position="177"/>
    </location>
</feature>
<evidence type="ECO:0000256" key="8">
    <source>
        <dbReference type="ARBA" id="ARBA00022723"/>
    </source>
</evidence>
<dbReference type="AlphaFoldDB" id="A0A8J8JV12"/>
<feature type="binding site" description="axial binding residue" evidence="14">
    <location>
        <position position="97"/>
    </location>
    <ligand>
        <name>heme</name>
        <dbReference type="ChEBI" id="CHEBI:30413"/>
    </ligand>
    <ligandPart>
        <name>Fe</name>
        <dbReference type="ChEBI" id="CHEBI:18248"/>
    </ligandPart>
</feature>
<evidence type="ECO:0000256" key="3">
    <source>
        <dbReference type="ARBA" id="ARBA00006501"/>
    </source>
</evidence>
<keyword evidence="7 14" id="KW-0812">Transmembrane</keyword>
<proteinExistence type="inferred from homology"/>
<comment type="subunit">
    <text evidence="14">Homodimer.</text>
</comment>
<dbReference type="GO" id="GO:0070818">
    <property type="term" value="F:protoporphyrinogen oxidase activity"/>
    <property type="evidence" value="ECO:0007669"/>
    <property type="project" value="UniProtKB-UniRule"/>
</dbReference>
<evidence type="ECO:0000313" key="16">
    <source>
        <dbReference type="EMBL" id="NNV56149.1"/>
    </source>
</evidence>
<comment type="cofactor">
    <cofactor evidence="14 15">
        <name>heme b</name>
        <dbReference type="ChEBI" id="CHEBI:60344"/>
    </cofactor>
    <text evidence="14 15">Binds 1 heme b (iron(II)-protoporphyrin IX) group per subunit.</text>
</comment>
<keyword evidence="6 14" id="KW-0349">Heme</keyword>
<dbReference type="PANTHER" id="PTHR40255">
    <property type="entry name" value="UPF0093 MEMBRANE PROTEIN SLR1790"/>
    <property type="match status" value="1"/>
</dbReference>
<organism evidence="16 17">
    <name type="scientific">Limnovirga soli</name>
    <dbReference type="NCBI Taxonomy" id="2656915"/>
    <lineage>
        <taxon>Bacteria</taxon>
        <taxon>Pseudomonadati</taxon>
        <taxon>Bacteroidota</taxon>
        <taxon>Chitinophagia</taxon>
        <taxon>Chitinophagales</taxon>
        <taxon>Chitinophagaceae</taxon>
        <taxon>Limnovirga</taxon>
    </lineage>
</organism>
<feature type="transmembrane region" description="Helical" evidence="14">
    <location>
        <begin position="6"/>
        <end position="23"/>
    </location>
</feature>
<dbReference type="EC" id="1.3.99.-" evidence="14 15"/>
<keyword evidence="12 14" id="KW-0472">Membrane</keyword>
<evidence type="ECO:0000256" key="14">
    <source>
        <dbReference type="HAMAP-Rule" id="MF_02239"/>
    </source>
</evidence>
<dbReference type="HAMAP" id="MF_02239">
    <property type="entry name" value="HemJ"/>
    <property type="match status" value="1"/>
</dbReference>
<keyword evidence="11 14" id="KW-0408">Iron</keyword>
<keyword evidence="5 14" id="KW-1003">Cell membrane</keyword>
<sequence length="186" mass="21688">MYLYLKDLHIIFVVTWFAGLFYMPRLFIYNIEAGEKEPAATAVLRLQFGIMIKRLWLGITWPSAIITLIFGLSLLFSPDYQWYRIVFEPGGTWLLIKLLFVIGLYAYHLSLHVLYKQQQKGIFKYSSMQMRIWNEVATIFLVGIVTLVVVKESLSFVWAIIGFAAFIFVLLAAIRIYKMLRQKKSA</sequence>
<evidence type="ECO:0000256" key="1">
    <source>
        <dbReference type="ARBA" id="ARBA00004651"/>
    </source>
</evidence>
<feature type="transmembrane region" description="Helical" evidence="14">
    <location>
        <begin position="91"/>
        <end position="111"/>
    </location>
</feature>
<name>A0A8J8JV12_9BACT</name>
<comment type="function">
    <text evidence="14 15">Catalyzes the oxidation of protoporphyrinogen IX to protoporphyrin IX.</text>
</comment>
<evidence type="ECO:0000256" key="9">
    <source>
        <dbReference type="ARBA" id="ARBA00022989"/>
    </source>
</evidence>
<dbReference type="Proteomes" id="UP000598971">
    <property type="component" value="Unassembled WGS sequence"/>
</dbReference>
<keyword evidence="8 14" id="KW-0479">Metal-binding</keyword>
<dbReference type="GO" id="GO:0005886">
    <property type="term" value="C:plasma membrane"/>
    <property type="evidence" value="ECO:0007669"/>
    <property type="project" value="UniProtKB-SubCell"/>
</dbReference>
<dbReference type="UniPathway" id="UPA00251">
    <property type="reaction ID" value="UER00324"/>
</dbReference>
<protein>
    <recommendedName>
        <fullName evidence="4 14">Protoporphyrinogen IX oxidase</fullName>
        <shortName evidence="14">PPO</shortName>
        <ecNumber evidence="14 15">1.3.99.-</ecNumber>
    </recommendedName>
</protein>
<evidence type="ECO:0000256" key="6">
    <source>
        <dbReference type="ARBA" id="ARBA00022617"/>
    </source>
</evidence>
<dbReference type="Pfam" id="PF03653">
    <property type="entry name" value="UPF0093"/>
    <property type="match status" value="1"/>
</dbReference>
<comment type="subcellular location">
    <subcellularLocation>
        <location evidence="1 14">Cell membrane</location>
        <topology evidence="1 14">Multi-pass membrane protein</topology>
    </subcellularLocation>
</comment>
<dbReference type="PIRSF" id="PIRSF004638">
    <property type="entry name" value="UCP004638"/>
    <property type="match status" value="1"/>
</dbReference>
<gene>
    <name evidence="16" type="ORF">GD597_11820</name>
</gene>
<comment type="similarity">
    <text evidence="3 14 15">Belongs to the HemJ family.</text>
</comment>
<evidence type="ECO:0000256" key="15">
    <source>
        <dbReference type="PIRNR" id="PIRNR004638"/>
    </source>
</evidence>
<dbReference type="PANTHER" id="PTHR40255:SF1">
    <property type="entry name" value="PROTOPORPHYRINOGEN IX OXIDASE"/>
    <property type="match status" value="1"/>
</dbReference>
<keyword evidence="10 14" id="KW-0560">Oxidoreductase</keyword>
<feature type="transmembrane region" description="Helical" evidence="14">
    <location>
        <begin position="55"/>
        <end position="76"/>
    </location>
</feature>
<evidence type="ECO:0000256" key="5">
    <source>
        <dbReference type="ARBA" id="ARBA00022475"/>
    </source>
</evidence>
<evidence type="ECO:0000256" key="11">
    <source>
        <dbReference type="ARBA" id="ARBA00023004"/>
    </source>
</evidence>
<evidence type="ECO:0000256" key="2">
    <source>
        <dbReference type="ARBA" id="ARBA00005073"/>
    </source>
</evidence>
<evidence type="ECO:0000256" key="10">
    <source>
        <dbReference type="ARBA" id="ARBA00023002"/>
    </source>
</evidence>
<evidence type="ECO:0000256" key="13">
    <source>
        <dbReference type="ARBA" id="ARBA00048390"/>
    </source>
</evidence>